<keyword evidence="2" id="KW-1185">Reference proteome</keyword>
<dbReference type="AlphaFoldDB" id="A0A5B7FZ79"/>
<proteinExistence type="predicted"/>
<sequence length="37" mass="4512">MKTSTVIYDAFRYRHYRREDKEMFENSAIDVVSRAIL</sequence>
<evidence type="ECO:0000313" key="2">
    <source>
        <dbReference type="Proteomes" id="UP000324222"/>
    </source>
</evidence>
<accession>A0A5B7FZ79</accession>
<gene>
    <name evidence="1" type="ORF">E2C01_044001</name>
</gene>
<comment type="caution">
    <text evidence="1">The sequence shown here is derived from an EMBL/GenBank/DDBJ whole genome shotgun (WGS) entry which is preliminary data.</text>
</comment>
<name>A0A5B7FZ79_PORTR</name>
<evidence type="ECO:0000313" key="1">
    <source>
        <dbReference type="EMBL" id="MPC50178.1"/>
    </source>
</evidence>
<protein>
    <submittedName>
        <fullName evidence="1">Uncharacterized protein</fullName>
    </submittedName>
</protein>
<dbReference type="EMBL" id="VSRR010009325">
    <property type="protein sequence ID" value="MPC50178.1"/>
    <property type="molecule type" value="Genomic_DNA"/>
</dbReference>
<reference evidence="1 2" key="1">
    <citation type="submission" date="2019-05" db="EMBL/GenBank/DDBJ databases">
        <title>Another draft genome of Portunus trituberculatus and its Hox gene families provides insights of decapod evolution.</title>
        <authorList>
            <person name="Jeong J.-H."/>
            <person name="Song I."/>
            <person name="Kim S."/>
            <person name="Choi T."/>
            <person name="Kim D."/>
            <person name="Ryu S."/>
            <person name="Kim W."/>
        </authorList>
    </citation>
    <scope>NUCLEOTIDE SEQUENCE [LARGE SCALE GENOMIC DNA]</scope>
    <source>
        <tissue evidence="1">Muscle</tissue>
    </source>
</reference>
<organism evidence="1 2">
    <name type="scientific">Portunus trituberculatus</name>
    <name type="common">Swimming crab</name>
    <name type="synonym">Neptunus trituberculatus</name>
    <dbReference type="NCBI Taxonomy" id="210409"/>
    <lineage>
        <taxon>Eukaryota</taxon>
        <taxon>Metazoa</taxon>
        <taxon>Ecdysozoa</taxon>
        <taxon>Arthropoda</taxon>
        <taxon>Crustacea</taxon>
        <taxon>Multicrustacea</taxon>
        <taxon>Malacostraca</taxon>
        <taxon>Eumalacostraca</taxon>
        <taxon>Eucarida</taxon>
        <taxon>Decapoda</taxon>
        <taxon>Pleocyemata</taxon>
        <taxon>Brachyura</taxon>
        <taxon>Eubrachyura</taxon>
        <taxon>Portunoidea</taxon>
        <taxon>Portunidae</taxon>
        <taxon>Portuninae</taxon>
        <taxon>Portunus</taxon>
    </lineage>
</organism>
<dbReference type="Proteomes" id="UP000324222">
    <property type="component" value="Unassembled WGS sequence"/>
</dbReference>